<feature type="domain" description="MnmC-like methyltransferase" evidence="12">
    <location>
        <begin position="113"/>
        <end position="234"/>
    </location>
</feature>
<keyword evidence="1 10" id="KW-0963">Cytoplasm</keyword>
<dbReference type="Pfam" id="PF01266">
    <property type="entry name" value="DAO"/>
    <property type="match status" value="1"/>
</dbReference>
<evidence type="ECO:0000259" key="11">
    <source>
        <dbReference type="Pfam" id="PF01266"/>
    </source>
</evidence>
<keyword evidence="6 10" id="KW-0819">tRNA processing</keyword>
<dbReference type="InterPro" id="IPR017610">
    <property type="entry name" value="tRNA_S-uridine_synth_MnmC_C"/>
</dbReference>
<comment type="subcellular location">
    <subcellularLocation>
        <location evidence="10">Cytoplasm</location>
    </subcellularLocation>
</comment>
<dbReference type="InterPro" id="IPR047785">
    <property type="entry name" value="tRNA_MNMC2"/>
</dbReference>
<comment type="function">
    <text evidence="10">Catalyzes the last two steps in the biosynthesis of 5-methylaminomethyl-2-thiouridine (mnm(5)s(2)U) at the wobble position (U34) in tRNA. Catalyzes the FAD-dependent demodification of cmnm(5)s(2)U34 to nm(5)s(2)U34, followed by the transfer of a methyl group from S-adenosyl-L-methionine to nm(5)s(2)U34, to form mnm(5)s(2)U34.</text>
</comment>
<evidence type="ECO:0000256" key="1">
    <source>
        <dbReference type="ARBA" id="ARBA00022490"/>
    </source>
</evidence>
<name>A0A9E6SXU6_9PROT</name>
<dbReference type="AlphaFoldDB" id="A0A9E6SXU6"/>
<evidence type="ECO:0000256" key="10">
    <source>
        <dbReference type="HAMAP-Rule" id="MF_01102"/>
    </source>
</evidence>
<organism evidence="13 14">
    <name type="scientific">Ferrovum myxofaciens</name>
    <dbReference type="NCBI Taxonomy" id="416213"/>
    <lineage>
        <taxon>Bacteria</taxon>
        <taxon>Pseudomonadati</taxon>
        <taxon>Pseudomonadota</taxon>
        <taxon>Betaproteobacteria</taxon>
        <taxon>Ferrovales</taxon>
        <taxon>Ferrovaceae</taxon>
        <taxon>Ferrovum</taxon>
    </lineage>
</organism>
<feature type="domain" description="FAD dependent oxidoreductase" evidence="11">
    <location>
        <begin position="267"/>
        <end position="604"/>
    </location>
</feature>
<dbReference type="InterPro" id="IPR006076">
    <property type="entry name" value="FAD-dep_OxRdtase"/>
</dbReference>
<evidence type="ECO:0000313" key="13">
    <source>
        <dbReference type="EMBL" id="QWY77872.1"/>
    </source>
</evidence>
<keyword evidence="7 10" id="KW-0274">FAD</keyword>
<keyword evidence="3 10" id="KW-0285">Flavoprotein</keyword>
<dbReference type="Proteomes" id="UP000683551">
    <property type="component" value="Chromosome"/>
</dbReference>
<keyword evidence="9 10" id="KW-0511">Multifunctional enzyme</keyword>
<evidence type="ECO:0000259" key="12">
    <source>
        <dbReference type="Pfam" id="PF05430"/>
    </source>
</evidence>
<evidence type="ECO:0000256" key="6">
    <source>
        <dbReference type="ARBA" id="ARBA00022694"/>
    </source>
</evidence>
<dbReference type="NCBIfam" id="NF033855">
    <property type="entry name" value="tRNA_MNMC2"/>
    <property type="match status" value="1"/>
</dbReference>
<dbReference type="RefSeq" id="WP_233418366.1">
    <property type="nucleotide sequence ID" value="NZ_CP053675.1"/>
</dbReference>
<evidence type="ECO:0000256" key="3">
    <source>
        <dbReference type="ARBA" id="ARBA00022630"/>
    </source>
</evidence>
<keyword evidence="4 10" id="KW-0808">Transferase</keyword>
<dbReference type="SUPFAM" id="SSF53335">
    <property type="entry name" value="S-adenosyl-L-methionine-dependent methyltransferases"/>
    <property type="match status" value="1"/>
</dbReference>
<evidence type="ECO:0000256" key="2">
    <source>
        <dbReference type="ARBA" id="ARBA00022603"/>
    </source>
</evidence>
<dbReference type="NCBIfam" id="TIGR03197">
    <property type="entry name" value="MnmC_Cterm"/>
    <property type="match status" value="1"/>
</dbReference>
<dbReference type="GO" id="GO:0050660">
    <property type="term" value="F:flavin adenine dinucleotide binding"/>
    <property type="evidence" value="ECO:0007669"/>
    <property type="project" value="UniProtKB-UniRule"/>
</dbReference>
<evidence type="ECO:0000256" key="8">
    <source>
        <dbReference type="ARBA" id="ARBA00023002"/>
    </source>
</evidence>
<dbReference type="EMBL" id="CP071137">
    <property type="protein sequence ID" value="QWY77872.1"/>
    <property type="molecule type" value="Genomic_DNA"/>
</dbReference>
<comment type="similarity">
    <text evidence="10">In the N-terminal section; belongs to the methyltransferase superfamily. tRNA (mnm(5)s(2)U34)-methyltransferase family.</text>
</comment>
<sequence length="626" mass="67774">MSVSVAMPLLPAPLTFRNGVPYSETYADVYHSQAGAVAQCRAVFLTGNGLPERWRGRESFQILETGFGLGLNFLTTWHECRRLGSTAPRLHFISLEHAPLSSADLTLALSGYPELAQESRHLLSAWPPLTQGIHRLHFDAGRVTLYLVLGDMADLLPQLTLAADAVYLDGFSPRTNPIPWSEPVLRQVARLCRHGATLATWCVAGHLRRTLEHHGFHTTRAPGFGTKRERLSACYDRIPEDAWCKIVQRLEQPALQFTLEPPPQRHALVIGAGLAGCLVSAALGERGWHIELCESRNEPAQEASGNPAGILRPFPSLDDNRAARLARAGFLTTLHWLANLKGKTEVLPHGLNGVLRIAQDAPEAAHLFALSRAPGSVEALLHWLPRAEAERLGHCAAPWGALFYPTAGWLDPGQFCRAALAQTPHLSTHWGQPVTLQPGPAGWEARTLCGALLAQAPIAILAGGAHPLPLSNAPLWPRQRLRGQITQIERSPVPMGTPVLCGSGYVIPDAPGGPCLGATYDRSADIAPRSADRAENLQRLTALGWDDGPEHSVVQERVAFRSVSRDRLPIIGPVPGAKGLFALTALGSRGLVWAPLGADLLCAWLEGDPLPLEKDLVQAVAPARYR</sequence>
<comment type="catalytic activity">
    <reaction evidence="10">
        <text>5-aminomethyl-2-thiouridine(34) in tRNA + S-adenosyl-L-methionine = 5-methylaminomethyl-2-thiouridine(34) in tRNA + S-adenosyl-L-homocysteine + H(+)</text>
        <dbReference type="Rhea" id="RHEA:19569"/>
        <dbReference type="Rhea" id="RHEA-COMP:10195"/>
        <dbReference type="Rhea" id="RHEA-COMP:10197"/>
        <dbReference type="ChEBI" id="CHEBI:15378"/>
        <dbReference type="ChEBI" id="CHEBI:57856"/>
        <dbReference type="ChEBI" id="CHEBI:59789"/>
        <dbReference type="ChEBI" id="CHEBI:74454"/>
        <dbReference type="ChEBI" id="CHEBI:74455"/>
        <dbReference type="EC" id="2.1.1.61"/>
    </reaction>
</comment>
<dbReference type="Gene3D" id="3.50.50.60">
    <property type="entry name" value="FAD/NAD(P)-binding domain"/>
    <property type="match status" value="1"/>
</dbReference>
<dbReference type="EC" id="1.5.-.-" evidence="10"/>
<evidence type="ECO:0000313" key="14">
    <source>
        <dbReference type="Proteomes" id="UP000683551"/>
    </source>
</evidence>
<dbReference type="GO" id="GO:0002098">
    <property type="term" value="P:tRNA wobble uridine modification"/>
    <property type="evidence" value="ECO:0007669"/>
    <property type="project" value="TreeGrafter"/>
</dbReference>
<dbReference type="InterPro" id="IPR036188">
    <property type="entry name" value="FAD/NAD-bd_sf"/>
</dbReference>
<gene>
    <name evidence="10 13" type="primary">mnmC</name>
    <name evidence="13" type="ORF">JZL65_01935</name>
</gene>
<dbReference type="SUPFAM" id="SSF51905">
    <property type="entry name" value="FAD/NAD(P)-binding domain"/>
    <property type="match status" value="1"/>
</dbReference>
<proteinExistence type="inferred from homology"/>
<reference evidence="13" key="1">
    <citation type="submission" date="2021-02" db="EMBL/GenBank/DDBJ databases">
        <title>Comparative genomics of Ferrovum myxofaciens strains, predominant extremophile bacteria forming large biofilm stalactites in acid mine ecosystems.</title>
        <authorList>
            <person name="Burkartova K."/>
            <person name="Ridl J."/>
            <person name="Pajer P."/>
            <person name="Falteisek L."/>
        </authorList>
    </citation>
    <scope>NUCLEOTIDE SEQUENCE</scope>
    <source>
        <strain evidence="13">MI1III</strain>
    </source>
</reference>
<evidence type="ECO:0000256" key="5">
    <source>
        <dbReference type="ARBA" id="ARBA00022691"/>
    </source>
</evidence>
<dbReference type="GO" id="GO:0005737">
    <property type="term" value="C:cytoplasm"/>
    <property type="evidence" value="ECO:0007669"/>
    <property type="project" value="UniProtKB-SubCell"/>
</dbReference>
<dbReference type="Pfam" id="PF05430">
    <property type="entry name" value="Methyltransf_30"/>
    <property type="match status" value="1"/>
</dbReference>
<comment type="similarity">
    <text evidence="10">In the C-terminal section; belongs to the DAO family.</text>
</comment>
<dbReference type="PANTHER" id="PTHR13847:SF283">
    <property type="entry name" value="TRNA 5-METHYLAMINOMETHYL-2-THIOURIDINE BIOSYNTHESIS BIFUNCTIONAL PROTEIN MNMC"/>
    <property type="match status" value="1"/>
</dbReference>
<dbReference type="PANTHER" id="PTHR13847">
    <property type="entry name" value="SARCOSINE DEHYDROGENASE-RELATED"/>
    <property type="match status" value="1"/>
</dbReference>
<dbReference type="GO" id="GO:0032259">
    <property type="term" value="P:methylation"/>
    <property type="evidence" value="ECO:0007669"/>
    <property type="project" value="UniProtKB-KW"/>
</dbReference>
<dbReference type="GO" id="GO:0004808">
    <property type="term" value="F:tRNA (5-methylaminomethyl-2-thiouridylate)(34)-methyltransferase activity"/>
    <property type="evidence" value="ECO:0007669"/>
    <property type="project" value="UniProtKB-EC"/>
</dbReference>
<keyword evidence="5 10" id="KW-0949">S-adenosyl-L-methionine</keyword>
<evidence type="ECO:0000256" key="4">
    <source>
        <dbReference type="ARBA" id="ARBA00022679"/>
    </source>
</evidence>
<comment type="cofactor">
    <cofactor evidence="10">
        <name>FAD</name>
        <dbReference type="ChEBI" id="CHEBI:57692"/>
    </cofactor>
</comment>
<dbReference type="InterPro" id="IPR008471">
    <property type="entry name" value="MnmC-like_methylTransf"/>
</dbReference>
<dbReference type="Gene3D" id="3.30.9.10">
    <property type="entry name" value="D-Amino Acid Oxidase, subunit A, domain 2"/>
    <property type="match status" value="1"/>
</dbReference>
<keyword evidence="2 10" id="KW-0489">Methyltransferase</keyword>
<accession>A0A9E6SXU6</accession>
<dbReference type="EC" id="2.1.1.61" evidence="10"/>
<feature type="region of interest" description="tRNA (mnm(5)s(2)U34)-methyltransferase" evidence="10">
    <location>
        <begin position="1"/>
        <end position="236"/>
    </location>
</feature>
<keyword evidence="8 10" id="KW-0560">Oxidoreductase</keyword>
<feature type="region of interest" description="FAD-dependent cmnm(5)s(2)U34 oxidoreductase" evidence="10">
    <location>
        <begin position="270"/>
        <end position="626"/>
    </location>
</feature>
<dbReference type="InterPro" id="IPR029063">
    <property type="entry name" value="SAM-dependent_MTases_sf"/>
</dbReference>
<dbReference type="Gene3D" id="3.40.50.150">
    <property type="entry name" value="Vaccinia Virus protein VP39"/>
    <property type="match status" value="1"/>
</dbReference>
<dbReference type="GO" id="GO:0016645">
    <property type="term" value="F:oxidoreductase activity, acting on the CH-NH group of donors"/>
    <property type="evidence" value="ECO:0007669"/>
    <property type="project" value="InterPro"/>
</dbReference>
<evidence type="ECO:0000256" key="9">
    <source>
        <dbReference type="ARBA" id="ARBA00023268"/>
    </source>
</evidence>
<protein>
    <recommendedName>
        <fullName evidence="10">tRNA 5-methylaminomethyl-2-thiouridine biosynthesis bifunctional protein MnmC</fullName>
        <shortName evidence="10">tRNA mnm(5)s(2)U biosynthesis bifunctional protein</shortName>
    </recommendedName>
    <domain>
        <recommendedName>
            <fullName evidence="10">tRNA (mnm(5)s(2)U34)-methyltransferase</fullName>
            <ecNumber evidence="10">2.1.1.61</ecNumber>
        </recommendedName>
    </domain>
    <domain>
        <recommendedName>
            <fullName evidence="10">FAD-dependent cmnm(5)s(2)U34 oxidoreductase</fullName>
            <ecNumber evidence="10">1.5.-.-</ecNumber>
        </recommendedName>
    </domain>
</protein>
<evidence type="ECO:0000256" key="7">
    <source>
        <dbReference type="ARBA" id="ARBA00022827"/>
    </source>
</evidence>
<dbReference type="HAMAP" id="MF_01102">
    <property type="entry name" value="MnmC"/>
    <property type="match status" value="1"/>
</dbReference>
<dbReference type="InterPro" id="IPR023032">
    <property type="entry name" value="tRNA_MAMT_biosynth_bifunc_MnmC"/>
</dbReference>